<keyword evidence="3" id="KW-1185">Reference proteome</keyword>
<dbReference type="Pfam" id="PF00128">
    <property type="entry name" value="Alpha-amylase"/>
    <property type="match status" value="1"/>
</dbReference>
<dbReference type="RefSeq" id="WP_162357720.1">
    <property type="nucleotide sequence ID" value="NZ_CP048209.1"/>
</dbReference>
<dbReference type="SUPFAM" id="SSF51445">
    <property type="entry name" value="(Trans)glycosidases"/>
    <property type="match status" value="1"/>
</dbReference>
<reference evidence="2 3" key="1">
    <citation type="submission" date="2020-01" db="EMBL/GenBank/DDBJ databases">
        <title>Paenibacillus sp. nov., isolated from tomato rhizosphere.</title>
        <authorList>
            <person name="Weon H.-Y."/>
            <person name="Lee S.A."/>
        </authorList>
    </citation>
    <scope>NUCLEOTIDE SEQUENCE [LARGE SCALE GENOMIC DNA]</scope>
    <source>
        <strain evidence="2 3">12200R-189</strain>
    </source>
</reference>
<dbReference type="Proteomes" id="UP000476064">
    <property type="component" value="Chromosome"/>
</dbReference>
<protein>
    <recommendedName>
        <fullName evidence="1">Glycosyl hydrolase family 13 catalytic domain-containing protein</fullName>
    </recommendedName>
</protein>
<dbReference type="InterPro" id="IPR006047">
    <property type="entry name" value="GH13_cat_dom"/>
</dbReference>
<evidence type="ECO:0000313" key="3">
    <source>
        <dbReference type="Proteomes" id="UP000476064"/>
    </source>
</evidence>
<accession>A0A6C0G0U5</accession>
<dbReference type="EMBL" id="CP048209">
    <property type="protein sequence ID" value="QHT61281.1"/>
    <property type="molecule type" value="Genomic_DNA"/>
</dbReference>
<dbReference type="SMART" id="SM00642">
    <property type="entry name" value="Aamy"/>
    <property type="match status" value="1"/>
</dbReference>
<proteinExistence type="predicted"/>
<evidence type="ECO:0000259" key="1">
    <source>
        <dbReference type="SMART" id="SM00642"/>
    </source>
</evidence>
<dbReference type="KEGG" id="plyc:GXP70_15850"/>
<dbReference type="CDD" id="cd00551">
    <property type="entry name" value="AmyAc_family"/>
    <property type="match status" value="1"/>
</dbReference>
<name>A0A6C0G0U5_9BACL</name>
<organism evidence="2 3">
    <name type="scientific">Paenibacillus lycopersici</name>
    <dbReference type="NCBI Taxonomy" id="2704462"/>
    <lineage>
        <taxon>Bacteria</taxon>
        <taxon>Bacillati</taxon>
        <taxon>Bacillota</taxon>
        <taxon>Bacilli</taxon>
        <taxon>Bacillales</taxon>
        <taxon>Paenibacillaceae</taxon>
        <taxon>Paenibacillus</taxon>
    </lineage>
</organism>
<evidence type="ECO:0000313" key="2">
    <source>
        <dbReference type="EMBL" id="QHT61281.1"/>
    </source>
</evidence>
<dbReference type="Gene3D" id="2.60.40.1180">
    <property type="entry name" value="Golgi alpha-mannosidase II"/>
    <property type="match status" value="1"/>
</dbReference>
<feature type="domain" description="Glycosyl hydrolase family 13 catalytic" evidence="1">
    <location>
        <begin position="274"/>
        <end position="603"/>
    </location>
</feature>
<dbReference type="InterPro" id="IPR013780">
    <property type="entry name" value="Glyco_hydro_b"/>
</dbReference>
<sequence>MAHSNPAPVRQWTRGDVTLTFDENDGRLRSVQASGRGVWRGDLTLDIGCDGRYGTGRLAWRSFEGANTWELPRVIPGEGPEAPWTFAGWEETEELLTARFRRGGLALAVRYGAIGANAVIEAEFENAGTASLHVNGVAFMASQPIGPEGTAFDFPGNVPYRMFEAASLADRAPVETGLVNPVIRLNSGGERTNLIFVDEEEKWGTGVYRDGERLRLVNLAAVEANLLPGGKLTCGMLYVQAIGDGDPFAPIRELYAGRGWTPPADGHRDGVLYSCHPHGTMDADFPIRRDMAAFAGELPALRDMGIDHVWVLPIFEHLDRGVYHPTDQRIVDPRYGSDEDVALFSRRLHDLGMTLLFDYVPHGPELEDPLGREYRRWASVGRDGEPQIEWNCLSFDMTNPEYLTYTRELVKEHVARFGVDGARIDCAMGGLTNWRPYGGNRPSSSNLKGGILISKAIRDGFVEAGKKPLSTPENFNPVPAYAPYTDVFYDMALFRALYEMEEERLAPADFARELTRWLEAELLSTVPGYVKLRFLGNHDTVTWVWNKSRATAWYGEARAKALWVLLSCIDGMPMLYQGDEDASIYLQDGPDLRAFFKELFAMRRQCFDADFQTEYVYTGTPVIAFWRRKEKENRFVAVNLSSEPATFALPKSMNGASLAYGAADTHDNQTNGDQANDNQTNGYQVTLGAYGSAVWTAG</sequence>
<dbReference type="GO" id="GO:0005975">
    <property type="term" value="P:carbohydrate metabolic process"/>
    <property type="evidence" value="ECO:0007669"/>
    <property type="project" value="InterPro"/>
</dbReference>
<dbReference type="AlphaFoldDB" id="A0A6C0G0U5"/>
<dbReference type="SUPFAM" id="SSF51011">
    <property type="entry name" value="Glycosyl hydrolase domain"/>
    <property type="match status" value="1"/>
</dbReference>
<dbReference type="InterPro" id="IPR017853">
    <property type="entry name" value="GH"/>
</dbReference>
<dbReference type="PANTHER" id="PTHR10357">
    <property type="entry name" value="ALPHA-AMYLASE FAMILY MEMBER"/>
    <property type="match status" value="1"/>
</dbReference>
<gene>
    <name evidence="2" type="ORF">GXP70_15850</name>
</gene>
<dbReference type="Gene3D" id="3.20.20.80">
    <property type="entry name" value="Glycosidases"/>
    <property type="match status" value="1"/>
</dbReference>